<dbReference type="AlphaFoldDB" id="A0A422MQR1"/>
<comment type="caution">
    <text evidence="2">The sequence shown here is derived from an EMBL/GenBank/DDBJ whole genome shotgun (WGS) entry which is preliminary data.</text>
</comment>
<accession>A0A422MQR1</accession>
<dbReference type="Proteomes" id="UP000284403">
    <property type="component" value="Unassembled WGS sequence"/>
</dbReference>
<evidence type="ECO:0000256" key="1">
    <source>
        <dbReference type="SAM" id="MobiDB-lite"/>
    </source>
</evidence>
<proteinExistence type="predicted"/>
<gene>
    <name evidence="2" type="ORF">Tco025E_10002</name>
</gene>
<keyword evidence="3" id="KW-1185">Reference proteome</keyword>
<name>A0A422MQR1_9TRYP</name>
<protein>
    <submittedName>
        <fullName evidence="2">Uncharacterized protein</fullName>
    </submittedName>
</protein>
<reference evidence="2 3" key="1">
    <citation type="journal article" date="2018" name="BMC Genomics">
        <title>Genomic comparison of Trypanosoma conorhini and Trypanosoma rangeli to Trypanosoma cruzi strains of high and low virulence.</title>
        <authorList>
            <person name="Bradwell K.R."/>
            <person name="Koparde V.N."/>
            <person name="Matveyev A.V."/>
            <person name="Serrano M.G."/>
            <person name="Alves J.M."/>
            <person name="Parikh H."/>
            <person name="Huang B."/>
            <person name="Lee V."/>
            <person name="Espinosa-Alvarez O."/>
            <person name="Ortiz P.A."/>
            <person name="Costa-Martins A.G."/>
            <person name="Teixeira M.M."/>
            <person name="Buck G.A."/>
        </authorList>
    </citation>
    <scope>NUCLEOTIDE SEQUENCE [LARGE SCALE GENOMIC DNA]</scope>
    <source>
        <strain evidence="2 3">025E</strain>
    </source>
</reference>
<feature type="region of interest" description="Disordered" evidence="1">
    <location>
        <begin position="269"/>
        <end position="323"/>
    </location>
</feature>
<evidence type="ECO:0000313" key="3">
    <source>
        <dbReference type="Proteomes" id="UP000284403"/>
    </source>
</evidence>
<feature type="region of interest" description="Disordered" evidence="1">
    <location>
        <begin position="157"/>
        <end position="179"/>
    </location>
</feature>
<organism evidence="2 3">
    <name type="scientific">Trypanosoma conorhini</name>
    <dbReference type="NCBI Taxonomy" id="83891"/>
    <lineage>
        <taxon>Eukaryota</taxon>
        <taxon>Discoba</taxon>
        <taxon>Euglenozoa</taxon>
        <taxon>Kinetoplastea</taxon>
        <taxon>Metakinetoplastina</taxon>
        <taxon>Trypanosomatida</taxon>
        <taxon>Trypanosomatidae</taxon>
        <taxon>Trypanosoma</taxon>
    </lineage>
</organism>
<dbReference type="GeneID" id="40323613"/>
<feature type="compositionally biased region" description="Basic and acidic residues" evidence="1">
    <location>
        <begin position="296"/>
        <end position="306"/>
    </location>
</feature>
<dbReference type="EMBL" id="MKKU01001416">
    <property type="protein sequence ID" value="RNE95534.1"/>
    <property type="molecule type" value="Genomic_DNA"/>
</dbReference>
<sequence length="352" mass="38208">MRKFSRAAACSALFCSASSSSAAFRFGTSSSPHARAKRFLLRTSSAVFRCAALFRCPANRVANSWTDPVELFRINTAGRQKPLRFSRPRRSASLRRVWFTCSPYSLSVREPPAPGRLPPLFRFFISNPFRPETLALFLFLFCPRQCRLLPAGGAPAAASHVAPQRTRRKRASRDGGPRRIRMRPRRRSLLPAEGGVCVHCAGHTTTAMVLLPRTAPAIGVPTHISVCVCVCACGYAQLPTTHCGNVTASLRWHVVPQCTQARRCRAHQSAKARRRRSAAAVPPTTQTRRAPSTWAPREDILPRDAAARGAAGEGGSSRQEGSCTPCRVAAADGAALEVKTPPHTSSALHPQG</sequence>
<evidence type="ECO:0000313" key="2">
    <source>
        <dbReference type="EMBL" id="RNE95534.1"/>
    </source>
</evidence>
<dbReference type="RefSeq" id="XP_029223088.1">
    <property type="nucleotide sequence ID" value="XM_029376795.1"/>
</dbReference>